<evidence type="ECO:0000256" key="6">
    <source>
        <dbReference type="ARBA" id="ARBA00022723"/>
    </source>
</evidence>
<evidence type="ECO:0000256" key="9">
    <source>
        <dbReference type="ARBA" id="ARBA00022989"/>
    </source>
</evidence>
<evidence type="ECO:0000313" key="15">
    <source>
        <dbReference type="Proteomes" id="UP000182569"/>
    </source>
</evidence>
<dbReference type="GO" id="GO:0046872">
    <property type="term" value="F:metal ion binding"/>
    <property type="evidence" value="ECO:0007669"/>
    <property type="project" value="UniProtKB-KW"/>
</dbReference>
<evidence type="ECO:0000256" key="7">
    <source>
        <dbReference type="ARBA" id="ARBA00022801"/>
    </source>
</evidence>
<dbReference type="PANTHER" id="PTHR39188">
    <property type="entry name" value="MEMBRANE-ASSOCIATED ZINC METALLOPROTEASE M50B"/>
    <property type="match status" value="1"/>
</dbReference>
<comment type="similarity">
    <text evidence="3">Belongs to the peptidase M50B family.</text>
</comment>
<dbReference type="STRING" id="1552.A7L45_15250"/>
<dbReference type="GO" id="GO:0008237">
    <property type="term" value="F:metallopeptidase activity"/>
    <property type="evidence" value="ECO:0007669"/>
    <property type="project" value="UniProtKB-KW"/>
</dbReference>
<dbReference type="CDD" id="cd06161">
    <property type="entry name" value="S2P-M50_SpoIVFB"/>
    <property type="match status" value="1"/>
</dbReference>
<keyword evidence="8" id="KW-0862">Zinc</keyword>
<evidence type="ECO:0000256" key="5">
    <source>
        <dbReference type="ARBA" id="ARBA00022692"/>
    </source>
</evidence>
<evidence type="ECO:0000256" key="2">
    <source>
        <dbReference type="ARBA" id="ARBA00004141"/>
    </source>
</evidence>
<dbReference type="PANTHER" id="PTHR39188:SF3">
    <property type="entry name" value="STAGE IV SPORULATION PROTEIN FB"/>
    <property type="match status" value="1"/>
</dbReference>
<comment type="cofactor">
    <cofactor evidence="1">
        <name>Zn(2+)</name>
        <dbReference type="ChEBI" id="CHEBI:29105"/>
    </cofactor>
</comment>
<dbReference type="InterPro" id="IPR008915">
    <property type="entry name" value="Peptidase_M50"/>
</dbReference>
<evidence type="ECO:0000256" key="8">
    <source>
        <dbReference type="ARBA" id="ARBA00022833"/>
    </source>
</evidence>
<evidence type="ECO:0000256" key="12">
    <source>
        <dbReference type="SAM" id="Phobius"/>
    </source>
</evidence>
<keyword evidence="7" id="KW-0378">Hydrolase</keyword>
<dbReference type="Pfam" id="PF02163">
    <property type="entry name" value="Peptidase_M50"/>
    <property type="match status" value="2"/>
</dbReference>
<dbReference type="OrthoDB" id="166377at2"/>
<keyword evidence="9 12" id="KW-1133">Transmembrane helix</keyword>
<dbReference type="GO" id="GO:0016020">
    <property type="term" value="C:membrane"/>
    <property type="evidence" value="ECO:0007669"/>
    <property type="project" value="UniProtKB-SubCell"/>
</dbReference>
<reference evidence="15" key="1">
    <citation type="journal article" date="2016" name="Front. Microbiol.">
        <title>Complete Genome Sequence of Clostridium estertheticum DSM 8809, a Microbe Identified in Spoiled Vacuum Packed Beef.</title>
        <authorList>
            <person name="Yu Z."/>
            <person name="Gunn L."/>
            <person name="Brennan E."/>
            <person name="Reid R."/>
            <person name="Wall P.G."/>
            <person name="Gaora O.P."/>
            <person name="Hurley D."/>
            <person name="Bolton D."/>
            <person name="Fanning S."/>
        </authorList>
    </citation>
    <scope>NUCLEOTIDE SEQUENCE [LARGE SCALE GENOMIC DNA]</scope>
    <source>
        <strain evidence="15">DSM 8809</strain>
    </source>
</reference>
<evidence type="ECO:0000256" key="3">
    <source>
        <dbReference type="ARBA" id="ARBA00007931"/>
    </source>
</evidence>
<feature type="transmembrane region" description="Helical" evidence="12">
    <location>
        <begin position="12"/>
        <end position="34"/>
    </location>
</feature>
<feature type="transmembrane region" description="Helical" evidence="12">
    <location>
        <begin position="75"/>
        <end position="100"/>
    </location>
</feature>
<keyword evidence="10 14" id="KW-0482">Metalloprotease</keyword>
<sequence>MIKISKLFIPYIILLIVLGFKGKLVISFVFVFIHELMHYLTARILGFSGFDIEILPVGAVLKLKDLDEANAKEDLIISLSGPLLNLVLAFIFYILFIIFKRPYFDLIFNSNLAIGIFNLIPAFPLDGGRVLRDILSFNNIYRRANEMTIRVSMILGSVFMFIYFISVSANRGNFNLGLISIFILISSIKEKERIVYLIMGYIIKKKYRFIKRGYVENRSISIFCEKSLLYVLGIIDKNKYNLFTVLDENMCVIETLYEEEIIEAIKTYGNISLNEYIDIKKLKHIL</sequence>
<keyword evidence="11 12" id="KW-0472">Membrane</keyword>
<feature type="domain" description="Peptidase M50" evidence="13">
    <location>
        <begin position="104"/>
        <end position="155"/>
    </location>
</feature>
<accession>A0A1J0GIW1</accession>
<protein>
    <submittedName>
        <fullName evidence="14">Metalloprotease</fullName>
    </submittedName>
</protein>
<dbReference type="GO" id="GO:0006508">
    <property type="term" value="P:proteolysis"/>
    <property type="evidence" value="ECO:0007669"/>
    <property type="project" value="UniProtKB-KW"/>
</dbReference>
<dbReference type="AlphaFoldDB" id="A0A1J0GIW1"/>
<gene>
    <name evidence="14" type="ORF">A7L45_15250</name>
</gene>
<dbReference type="Proteomes" id="UP000182569">
    <property type="component" value="Chromosome"/>
</dbReference>
<name>A0A1J0GIW1_9CLOT</name>
<evidence type="ECO:0000259" key="13">
    <source>
        <dbReference type="Pfam" id="PF02163"/>
    </source>
</evidence>
<organism evidence="14 15">
    <name type="scientific">Clostridium estertheticum subsp. estertheticum</name>
    <dbReference type="NCBI Taxonomy" id="1552"/>
    <lineage>
        <taxon>Bacteria</taxon>
        <taxon>Bacillati</taxon>
        <taxon>Bacillota</taxon>
        <taxon>Clostridia</taxon>
        <taxon>Eubacteriales</taxon>
        <taxon>Clostridiaceae</taxon>
        <taxon>Clostridium</taxon>
    </lineage>
</organism>
<feature type="transmembrane region" description="Helical" evidence="12">
    <location>
        <begin position="40"/>
        <end position="63"/>
    </location>
</feature>
<evidence type="ECO:0000256" key="10">
    <source>
        <dbReference type="ARBA" id="ARBA00023049"/>
    </source>
</evidence>
<evidence type="ECO:0000256" key="11">
    <source>
        <dbReference type="ARBA" id="ARBA00023136"/>
    </source>
</evidence>
<keyword evidence="5 12" id="KW-0812">Transmembrane</keyword>
<evidence type="ECO:0000256" key="4">
    <source>
        <dbReference type="ARBA" id="ARBA00022670"/>
    </source>
</evidence>
<keyword evidence="6" id="KW-0479">Metal-binding</keyword>
<feature type="transmembrane region" description="Helical" evidence="12">
    <location>
        <begin position="147"/>
        <end position="166"/>
    </location>
</feature>
<proteinExistence type="inferred from homology"/>
<dbReference type="KEGG" id="ceu:A7L45_15250"/>
<evidence type="ECO:0000313" key="14">
    <source>
        <dbReference type="EMBL" id="APC41338.1"/>
    </source>
</evidence>
<feature type="domain" description="Peptidase M50" evidence="13">
    <location>
        <begin position="28"/>
        <end position="98"/>
    </location>
</feature>
<dbReference type="RefSeq" id="WP_071613634.1">
    <property type="nucleotide sequence ID" value="NZ_CP015756.1"/>
</dbReference>
<comment type="subcellular location">
    <subcellularLocation>
        <location evidence="2">Membrane</location>
        <topology evidence="2">Multi-pass membrane protein</topology>
    </subcellularLocation>
</comment>
<keyword evidence="15" id="KW-1185">Reference proteome</keyword>
<dbReference type="EMBL" id="CP015756">
    <property type="protein sequence ID" value="APC41338.1"/>
    <property type="molecule type" value="Genomic_DNA"/>
</dbReference>
<keyword evidence="4 14" id="KW-0645">Protease</keyword>
<evidence type="ECO:0000256" key="1">
    <source>
        <dbReference type="ARBA" id="ARBA00001947"/>
    </source>
</evidence>